<name>A0AAP0HP26_9MAGN</name>
<protein>
    <submittedName>
        <fullName evidence="1">Uncharacterized protein</fullName>
    </submittedName>
</protein>
<reference evidence="1 2" key="1">
    <citation type="submission" date="2024-01" db="EMBL/GenBank/DDBJ databases">
        <title>Genome assemblies of Stephania.</title>
        <authorList>
            <person name="Yang L."/>
        </authorList>
    </citation>
    <scope>NUCLEOTIDE SEQUENCE [LARGE SCALE GENOMIC DNA]</scope>
    <source>
        <strain evidence="1">JXDWG</strain>
        <tissue evidence="1">Leaf</tissue>
    </source>
</reference>
<dbReference type="EMBL" id="JBBNAG010000011">
    <property type="protein sequence ID" value="KAK9093734.1"/>
    <property type="molecule type" value="Genomic_DNA"/>
</dbReference>
<dbReference type="AlphaFoldDB" id="A0AAP0HP26"/>
<sequence>MITVFLLVNNYAEARIIKAYSKQERAIENVDNAIAGHYRRDHLGIGRDRRLNFLTDPINKAGESLTYQLFGKLRDDQFRNPIGDFINQTGTTVAGKAKEFFHNVGSGAKDFFQNVGGQVVNGAKKVVTAFGGSKGSRLANSISNGNVDLDHGLVSCGEYVYPMSH</sequence>
<dbReference type="Proteomes" id="UP001419268">
    <property type="component" value="Unassembled WGS sequence"/>
</dbReference>
<keyword evidence="2" id="KW-1185">Reference proteome</keyword>
<gene>
    <name evidence="1" type="ORF">Scep_025203</name>
</gene>
<comment type="caution">
    <text evidence="1">The sequence shown here is derived from an EMBL/GenBank/DDBJ whole genome shotgun (WGS) entry which is preliminary data.</text>
</comment>
<evidence type="ECO:0000313" key="1">
    <source>
        <dbReference type="EMBL" id="KAK9093734.1"/>
    </source>
</evidence>
<accession>A0AAP0HP26</accession>
<proteinExistence type="predicted"/>
<organism evidence="1 2">
    <name type="scientific">Stephania cephalantha</name>
    <dbReference type="NCBI Taxonomy" id="152367"/>
    <lineage>
        <taxon>Eukaryota</taxon>
        <taxon>Viridiplantae</taxon>
        <taxon>Streptophyta</taxon>
        <taxon>Embryophyta</taxon>
        <taxon>Tracheophyta</taxon>
        <taxon>Spermatophyta</taxon>
        <taxon>Magnoliopsida</taxon>
        <taxon>Ranunculales</taxon>
        <taxon>Menispermaceae</taxon>
        <taxon>Menispermoideae</taxon>
        <taxon>Cissampelideae</taxon>
        <taxon>Stephania</taxon>
    </lineage>
</organism>
<evidence type="ECO:0000313" key="2">
    <source>
        <dbReference type="Proteomes" id="UP001419268"/>
    </source>
</evidence>